<comment type="caution">
    <text evidence="10">The sequence shown here is derived from an EMBL/GenBank/DDBJ whole genome shotgun (WGS) entry which is preliminary data.</text>
</comment>
<dbReference type="RefSeq" id="WP_380752018.1">
    <property type="nucleotide sequence ID" value="NZ_JBHULT010000009.1"/>
</dbReference>
<keyword evidence="5" id="KW-0949">S-adenosyl-L-methionine</keyword>
<gene>
    <name evidence="10" type="ORF">ACFSTG_10135</name>
</gene>
<reference evidence="11" key="1">
    <citation type="journal article" date="2019" name="Int. J. Syst. Evol. Microbiol.">
        <title>The Global Catalogue of Microorganisms (GCM) 10K type strain sequencing project: providing services to taxonomists for standard genome sequencing and annotation.</title>
        <authorList>
            <consortium name="The Broad Institute Genomics Platform"/>
            <consortium name="The Broad Institute Genome Sequencing Center for Infectious Disease"/>
            <person name="Wu L."/>
            <person name="Ma J."/>
        </authorList>
    </citation>
    <scope>NUCLEOTIDE SEQUENCE [LARGE SCALE GENOMIC DNA]</scope>
    <source>
        <strain evidence="11">KCTC 42585</strain>
    </source>
</reference>
<comment type="similarity">
    <text evidence="1">Belongs to the N(4)/N(6)-methyltransferase family.</text>
</comment>
<dbReference type="PRINTS" id="PR00507">
    <property type="entry name" value="N12N6MTFRASE"/>
</dbReference>
<dbReference type="EC" id="2.1.1.72" evidence="2"/>
<evidence type="ECO:0000256" key="3">
    <source>
        <dbReference type="ARBA" id="ARBA00022603"/>
    </source>
</evidence>
<name>A0ABW5IXS3_9FLAO</name>
<dbReference type="Pfam" id="PF12161">
    <property type="entry name" value="HsdM_N"/>
    <property type="match status" value="1"/>
</dbReference>
<dbReference type="SUPFAM" id="SSF53335">
    <property type="entry name" value="S-adenosyl-L-methionine-dependent methyltransferases"/>
    <property type="match status" value="1"/>
</dbReference>
<dbReference type="Pfam" id="PF02384">
    <property type="entry name" value="N6_Mtase"/>
    <property type="match status" value="1"/>
</dbReference>
<comment type="catalytic activity">
    <reaction evidence="7">
        <text>a 2'-deoxyadenosine in DNA + S-adenosyl-L-methionine = an N(6)-methyl-2'-deoxyadenosine in DNA + S-adenosyl-L-homocysteine + H(+)</text>
        <dbReference type="Rhea" id="RHEA:15197"/>
        <dbReference type="Rhea" id="RHEA-COMP:12418"/>
        <dbReference type="Rhea" id="RHEA-COMP:12419"/>
        <dbReference type="ChEBI" id="CHEBI:15378"/>
        <dbReference type="ChEBI" id="CHEBI:57856"/>
        <dbReference type="ChEBI" id="CHEBI:59789"/>
        <dbReference type="ChEBI" id="CHEBI:90615"/>
        <dbReference type="ChEBI" id="CHEBI:90616"/>
        <dbReference type="EC" id="2.1.1.72"/>
    </reaction>
</comment>
<accession>A0ABW5IXS3</accession>
<evidence type="ECO:0000313" key="11">
    <source>
        <dbReference type="Proteomes" id="UP001597468"/>
    </source>
</evidence>
<evidence type="ECO:0000256" key="5">
    <source>
        <dbReference type="ARBA" id="ARBA00022691"/>
    </source>
</evidence>
<protein>
    <recommendedName>
        <fullName evidence="2">site-specific DNA-methyltransferase (adenine-specific)</fullName>
        <ecNumber evidence="2">2.1.1.72</ecNumber>
    </recommendedName>
</protein>
<dbReference type="GO" id="GO:0008168">
    <property type="term" value="F:methyltransferase activity"/>
    <property type="evidence" value="ECO:0007669"/>
    <property type="project" value="UniProtKB-KW"/>
</dbReference>
<feature type="domain" description="N6 adenine-specific DNA methyltransferase N-terminal" evidence="9">
    <location>
        <begin position="10"/>
        <end position="160"/>
    </location>
</feature>
<keyword evidence="6" id="KW-0680">Restriction system</keyword>
<dbReference type="Gene3D" id="1.20.1260.30">
    <property type="match status" value="1"/>
</dbReference>
<dbReference type="EMBL" id="JBHULT010000009">
    <property type="protein sequence ID" value="MFD2518251.1"/>
    <property type="molecule type" value="Genomic_DNA"/>
</dbReference>
<dbReference type="InterPro" id="IPR022749">
    <property type="entry name" value="D12N6_MeTrfase_N"/>
</dbReference>
<evidence type="ECO:0000313" key="10">
    <source>
        <dbReference type="EMBL" id="MFD2518251.1"/>
    </source>
</evidence>
<dbReference type="InterPro" id="IPR038333">
    <property type="entry name" value="T1MK-like_N_sf"/>
</dbReference>
<proteinExistence type="inferred from homology"/>
<evidence type="ECO:0000256" key="7">
    <source>
        <dbReference type="ARBA" id="ARBA00047942"/>
    </source>
</evidence>
<dbReference type="Gene3D" id="3.40.50.150">
    <property type="entry name" value="Vaccinia Virus protein VP39"/>
    <property type="match status" value="1"/>
</dbReference>
<dbReference type="Proteomes" id="UP001597468">
    <property type="component" value="Unassembled WGS sequence"/>
</dbReference>
<evidence type="ECO:0000256" key="1">
    <source>
        <dbReference type="ARBA" id="ARBA00006594"/>
    </source>
</evidence>
<dbReference type="PANTHER" id="PTHR42933">
    <property type="entry name" value="SLR6095 PROTEIN"/>
    <property type="match status" value="1"/>
</dbReference>
<keyword evidence="3 10" id="KW-0489">Methyltransferase</keyword>
<dbReference type="GO" id="GO:0032259">
    <property type="term" value="P:methylation"/>
    <property type="evidence" value="ECO:0007669"/>
    <property type="project" value="UniProtKB-KW"/>
</dbReference>
<evidence type="ECO:0000256" key="4">
    <source>
        <dbReference type="ARBA" id="ARBA00022679"/>
    </source>
</evidence>
<dbReference type="InterPro" id="IPR002052">
    <property type="entry name" value="DNA_methylase_N6_adenine_CS"/>
</dbReference>
<evidence type="ECO:0000256" key="2">
    <source>
        <dbReference type="ARBA" id="ARBA00011900"/>
    </source>
</evidence>
<sequence length="552" mass="63280">MSLLQHNPNIKSKIQDLWNKFWSGGISNPLTAIEQITYLLFMKKLDENDKEAQYNAEFTGDPFTSIFDGYFLLPGDKPKQSISKEDLERLKKEKGIEKEKLRWSEFKRLPSEEMLQRVQQYVFPFIKEDLDKEDSPFVKHMRNAVFIIPKPSLLTEAVKIIDSIYEEIEKDASEKGQDFQDIQGDVYEYLLSEIASAGKNGQFRTPRHIIKLLVELVDPKPGNRIADPACGTGGFLLDAYQYMVTQLDDNKGKKEKDEDGFIRTSKSAKLTSEVKETLDQSLQGYDIDQTMVRLGLMNLMMHGINNPQIDYKDTLSKSYEESSQYNIVLANPPFTGNIDKGDINEELKLGTTKTELLFIERIYNMLKIGGTAGIIIPQGVLFGSGKAFMEARKLMIEKSQLKAVISVPSGVFKPYAGVSTALLIFTKGGETDEVWFYNLESDGYSLDDKRQKDPNSYGDLQEIVTKYKNAKPDSENNRELKYFTVPKKEIIAEGYDLSFSRYHKEVLEEIEYEKPERILEKLMGKYNDQGELEEKGLEQEIKEKLEDLKKLF</sequence>
<dbReference type="InterPro" id="IPR003356">
    <property type="entry name" value="DNA_methylase_A-5"/>
</dbReference>
<dbReference type="PANTHER" id="PTHR42933:SF3">
    <property type="entry name" value="TYPE I RESTRICTION ENZYME MJAVIII METHYLASE SUBUNIT"/>
    <property type="match status" value="1"/>
</dbReference>
<feature type="domain" description="DNA methylase adenine-specific" evidence="8">
    <location>
        <begin position="180"/>
        <end position="505"/>
    </location>
</feature>
<keyword evidence="11" id="KW-1185">Reference proteome</keyword>
<evidence type="ECO:0000259" key="9">
    <source>
        <dbReference type="Pfam" id="PF12161"/>
    </source>
</evidence>
<evidence type="ECO:0000256" key="6">
    <source>
        <dbReference type="ARBA" id="ARBA00022747"/>
    </source>
</evidence>
<organism evidence="10 11">
    <name type="scientific">Salinimicrobium flavum</name>
    <dbReference type="NCBI Taxonomy" id="1737065"/>
    <lineage>
        <taxon>Bacteria</taxon>
        <taxon>Pseudomonadati</taxon>
        <taxon>Bacteroidota</taxon>
        <taxon>Flavobacteriia</taxon>
        <taxon>Flavobacteriales</taxon>
        <taxon>Flavobacteriaceae</taxon>
        <taxon>Salinimicrobium</taxon>
    </lineage>
</organism>
<keyword evidence="4" id="KW-0808">Transferase</keyword>
<dbReference type="InterPro" id="IPR051537">
    <property type="entry name" value="DNA_Adenine_Mtase"/>
</dbReference>
<evidence type="ECO:0000259" key="8">
    <source>
        <dbReference type="Pfam" id="PF02384"/>
    </source>
</evidence>
<dbReference type="InterPro" id="IPR029063">
    <property type="entry name" value="SAM-dependent_MTases_sf"/>
</dbReference>
<dbReference type="PROSITE" id="PS00092">
    <property type="entry name" value="N6_MTASE"/>
    <property type="match status" value="1"/>
</dbReference>